<name>A0A1I0S729_9BACT</name>
<dbReference type="InterPro" id="IPR029058">
    <property type="entry name" value="AB_hydrolase_fold"/>
</dbReference>
<dbReference type="PIRSF" id="PIRSF031982">
    <property type="entry name" value="UCP031982_abhydr"/>
    <property type="match status" value="1"/>
</dbReference>
<dbReference type="AlphaFoldDB" id="A0A1I0S729"/>
<dbReference type="PANTHER" id="PTHR10272:SF0">
    <property type="entry name" value="PLATELET-ACTIVATING FACTOR ACETYLHYDROLASE"/>
    <property type="match status" value="1"/>
</dbReference>
<dbReference type="PANTHER" id="PTHR10272">
    <property type="entry name" value="PLATELET-ACTIVATING FACTOR ACETYLHYDROLASE"/>
    <property type="match status" value="1"/>
</dbReference>
<dbReference type="GO" id="GO:0016042">
    <property type="term" value="P:lipid catabolic process"/>
    <property type="evidence" value="ECO:0007669"/>
    <property type="project" value="UniProtKB-KW"/>
</dbReference>
<dbReference type="SUPFAM" id="SSF53474">
    <property type="entry name" value="alpha/beta-Hydrolases"/>
    <property type="match status" value="1"/>
</dbReference>
<evidence type="ECO:0000256" key="2">
    <source>
        <dbReference type="ARBA" id="ARBA00022963"/>
    </source>
</evidence>
<reference evidence="5" key="1">
    <citation type="submission" date="2016-10" db="EMBL/GenBank/DDBJ databases">
        <authorList>
            <person name="Varghese N."/>
            <person name="Submissions S."/>
        </authorList>
    </citation>
    <scope>NUCLEOTIDE SEQUENCE [LARGE SCALE GENOMIC DNA]</scope>
    <source>
        <strain evidence="5">DSM 3695</strain>
    </source>
</reference>
<proteinExistence type="predicted"/>
<dbReference type="Pfam" id="PF03403">
    <property type="entry name" value="PAF-AH_p_II"/>
    <property type="match status" value="1"/>
</dbReference>
<dbReference type="OrthoDB" id="9814760at2"/>
<dbReference type="EMBL" id="FOJG01000002">
    <property type="protein sequence ID" value="SEW51559.1"/>
    <property type="molecule type" value="Genomic_DNA"/>
</dbReference>
<keyword evidence="2" id="KW-0442">Lipid degradation</keyword>
<organism evidence="4 5">
    <name type="scientific">Chitinophaga arvensicola</name>
    <dbReference type="NCBI Taxonomy" id="29529"/>
    <lineage>
        <taxon>Bacteria</taxon>
        <taxon>Pseudomonadati</taxon>
        <taxon>Bacteroidota</taxon>
        <taxon>Chitinophagia</taxon>
        <taxon>Chitinophagales</taxon>
        <taxon>Chitinophagaceae</taxon>
        <taxon>Chitinophaga</taxon>
    </lineage>
</organism>
<dbReference type="GO" id="GO:0003847">
    <property type="term" value="F:1-alkyl-2-acetylglycerophosphocholine esterase activity"/>
    <property type="evidence" value="ECO:0007669"/>
    <property type="project" value="TreeGrafter"/>
</dbReference>
<keyword evidence="5" id="KW-1185">Reference proteome</keyword>
<evidence type="ECO:0000313" key="5">
    <source>
        <dbReference type="Proteomes" id="UP000199310"/>
    </source>
</evidence>
<evidence type="ECO:0000256" key="3">
    <source>
        <dbReference type="ARBA" id="ARBA00023098"/>
    </source>
</evidence>
<dbReference type="STRING" id="29529.SAMN04488122_4315"/>
<keyword evidence="1 4" id="KW-0378">Hydrolase</keyword>
<protein>
    <submittedName>
        <fullName evidence="4">Predicted dienelactone hydrolase</fullName>
    </submittedName>
</protein>
<dbReference type="RefSeq" id="WP_089897916.1">
    <property type="nucleotide sequence ID" value="NZ_FOJG01000002.1"/>
</dbReference>
<accession>A0A1I0S729</accession>
<keyword evidence="3" id="KW-0443">Lipid metabolism</keyword>
<evidence type="ECO:0000313" key="4">
    <source>
        <dbReference type="EMBL" id="SEW51559.1"/>
    </source>
</evidence>
<gene>
    <name evidence="4" type="ORF">SAMN04488122_4315</name>
</gene>
<dbReference type="InterPro" id="IPR016986">
    <property type="entry name" value="UCP031982_abhydr"/>
</dbReference>
<sequence>MQTGQNNIFTGCRQLQLTDNDNNISFPVLVQYPTYTPAVPTGFGPYQMEVSMNADIIPGQQFPLVVISHGNNGSHLLYRTISTYLAKNGFIVAMPEHYGNNRNNTSLENTVENLQLRPRHVSLTIDHLLTAPFLSGAADANKIAVIGHSMGGYTALALAGGRPITKEGEHVEVPHDNRVKAIVLMAPGAGWFNHPDNHISCPVLLLTAEHDNITPGWNAQVVQKIATDPSLVSFTEVKNAGHFAFISPFPAAMTNPGFPPSSDPAGFDRVAFHQQLPIDILDFLTAKLNVGARSAAIPG</sequence>
<evidence type="ECO:0000256" key="1">
    <source>
        <dbReference type="ARBA" id="ARBA00022801"/>
    </source>
</evidence>
<dbReference type="Proteomes" id="UP000199310">
    <property type="component" value="Unassembled WGS sequence"/>
</dbReference>
<dbReference type="Gene3D" id="3.40.50.1820">
    <property type="entry name" value="alpha/beta hydrolase"/>
    <property type="match status" value="1"/>
</dbReference>